<gene>
    <name evidence="2" type="ORF">C8N45_10350</name>
</gene>
<sequence length="112" mass="12630">MTKDTKPKDAISPVMDFMNTMQETGLKAMPGFEVAWLETMSNMGSEMLNFVAERVKSDVQTQHDLLHAKDISDIQHIQAQFMQRAMDDYAAEIAKMTELGKDMMPGKPDDSD</sequence>
<evidence type="ECO:0000313" key="2">
    <source>
        <dbReference type="EMBL" id="PUB16197.1"/>
    </source>
</evidence>
<accession>A0A2T6KJQ5</accession>
<feature type="domain" description="Phasin" evidence="1">
    <location>
        <begin position="18"/>
        <end position="102"/>
    </location>
</feature>
<protein>
    <submittedName>
        <fullName evidence="2">Phasin protein</fullName>
    </submittedName>
</protein>
<dbReference type="EMBL" id="QBUD01000003">
    <property type="protein sequence ID" value="PUB16197.1"/>
    <property type="molecule type" value="Genomic_DNA"/>
</dbReference>
<dbReference type="OrthoDB" id="7865588at2"/>
<dbReference type="Proteomes" id="UP000244523">
    <property type="component" value="Unassembled WGS sequence"/>
</dbReference>
<dbReference type="AlphaFoldDB" id="A0A2T6KJQ5"/>
<organism evidence="2 3">
    <name type="scientific">Yoonia sediminilitoris</name>
    <dbReference type="NCBI Taxonomy" id="1286148"/>
    <lineage>
        <taxon>Bacteria</taxon>
        <taxon>Pseudomonadati</taxon>
        <taxon>Pseudomonadota</taxon>
        <taxon>Alphaproteobacteria</taxon>
        <taxon>Rhodobacterales</taxon>
        <taxon>Paracoccaceae</taxon>
        <taxon>Yoonia</taxon>
    </lineage>
</organism>
<comment type="caution">
    <text evidence="2">The sequence shown here is derived from an EMBL/GenBank/DDBJ whole genome shotgun (WGS) entry which is preliminary data.</text>
</comment>
<dbReference type="Pfam" id="PF09361">
    <property type="entry name" value="Phasin_2"/>
    <property type="match status" value="1"/>
</dbReference>
<dbReference type="InterPro" id="IPR018968">
    <property type="entry name" value="Phasin"/>
</dbReference>
<reference evidence="2 3" key="1">
    <citation type="submission" date="2018-04" db="EMBL/GenBank/DDBJ databases">
        <title>Genomic Encyclopedia of Archaeal and Bacterial Type Strains, Phase II (KMG-II): from individual species to whole genera.</title>
        <authorList>
            <person name="Goeker M."/>
        </authorList>
    </citation>
    <scope>NUCLEOTIDE SEQUENCE [LARGE SCALE GENOMIC DNA]</scope>
    <source>
        <strain evidence="2 3">DSM 29955</strain>
    </source>
</reference>
<keyword evidence="3" id="KW-1185">Reference proteome</keyword>
<name>A0A2T6KJQ5_9RHOB</name>
<evidence type="ECO:0000259" key="1">
    <source>
        <dbReference type="Pfam" id="PF09361"/>
    </source>
</evidence>
<evidence type="ECO:0000313" key="3">
    <source>
        <dbReference type="Proteomes" id="UP000244523"/>
    </source>
</evidence>
<proteinExistence type="predicted"/>
<dbReference type="RefSeq" id="WP_114427825.1">
    <property type="nucleotide sequence ID" value="NZ_QBUD01000003.1"/>
</dbReference>